<dbReference type="CDD" id="cd02440">
    <property type="entry name" value="AdoMet_MTases"/>
    <property type="match status" value="1"/>
</dbReference>
<feature type="region of interest" description="Disordered" evidence="4">
    <location>
        <begin position="268"/>
        <end position="380"/>
    </location>
</feature>
<feature type="region of interest" description="Disordered" evidence="4">
    <location>
        <begin position="535"/>
        <end position="597"/>
    </location>
</feature>
<dbReference type="GO" id="GO:0004719">
    <property type="term" value="F:protein-L-isoaspartate (D-aspartate) O-methyltransferase activity"/>
    <property type="evidence" value="ECO:0007669"/>
    <property type="project" value="InterPro"/>
</dbReference>
<name>A0A8B8CE30_CRAVI</name>
<dbReference type="SUPFAM" id="SSF53335">
    <property type="entry name" value="S-adenosyl-L-methionine-dependent methyltransferases"/>
    <property type="match status" value="1"/>
</dbReference>
<proteinExistence type="inferred from homology"/>
<feature type="compositionally biased region" description="Basic and acidic residues" evidence="4">
    <location>
        <begin position="445"/>
        <end position="464"/>
    </location>
</feature>
<feature type="region of interest" description="Disordered" evidence="4">
    <location>
        <begin position="403"/>
        <end position="495"/>
    </location>
</feature>
<dbReference type="InterPro" id="IPR029063">
    <property type="entry name" value="SAM-dependent_MTases_sf"/>
</dbReference>
<dbReference type="Pfam" id="PF01135">
    <property type="entry name" value="PCMT"/>
    <property type="match status" value="1"/>
</dbReference>
<gene>
    <name evidence="6" type="primary">LOC111117922</name>
</gene>
<keyword evidence="3" id="KW-0963">Cytoplasm</keyword>
<dbReference type="RefSeq" id="XP_022312866.1">
    <property type="nucleotide sequence ID" value="XM_022457158.1"/>
</dbReference>
<organism evidence="5 6">
    <name type="scientific">Crassostrea virginica</name>
    <name type="common">Eastern oyster</name>
    <dbReference type="NCBI Taxonomy" id="6565"/>
    <lineage>
        <taxon>Eukaryota</taxon>
        <taxon>Metazoa</taxon>
        <taxon>Spiralia</taxon>
        <taxon>Lophotrochozoa</taxon>
        <taxon>Mollusca</taxon>
        <taxon>Bivalvia</taxon>
        <taxon>Autobranchia</taxon>
        <taxon>Pteriomorphia</taxon>
        <taxon>Ostreida</taxon>
        <taxon>Ostreoidea</taxon>
        <taxon>Ostreidae</taxon>
        <taxon>Crassostrea</taxon>
    </lineage>
</organism>
<dbReference type="InterPro" id="IPR000682">
    <property type="entry name" value="PCMT"/>
</dbReference>
<evidence type="ECO:0000256" key="3">
    <source>
        <dbReference type="ARBA" id="ARBA00022490"/>
    </source>
</evidence>
<feature type="compositionally biased region" description="Low complexity" evidence="4">
    <location>
        <begin position="404"/>
        <end position="418"/>
    </location>
</feature>
<feature type="compositionally biased region" description="Polar residues" evidence="4">
    <location>
        <begin position="465"/>
        <end position="478"/>
    </location>
</feature>
<accession>A0A8B8CE30</accession>
<dbReference type="AlphaFoldDB" id="A0A8B8CE30"/>
<evidence type="ECO:0000313" key="5">
    <source>
        <dbReference type="Proteomes" id="UP000694844"/>
    </source>
</evidence>
<dbReference type="Proteomes" id="UP000694844">
    <property type="component" value="Chromosome 2"/>
</dbReference>
<feature type="compositionally biased region" description="Low complexity" evidence="4">
    <location>
        <begin position="566"/>
        <end position="577"/>
    </location>
</feature>
<evidence type="ECO:0000256" key="4">
    <source>
        <dbReference type="SAM" id="MobiDB-lite"/>
    </source>
</evidence>
<dbReference type="Gene3D" id="3.40.50.150">
    <property type="entry name" value="Vaccinia Virus protein VP39"/>
    <property type="match status" value="1"/>
</dbReference>
<feature type="compositionally biased region" description="Basic residues" evidence="4">
    <location>
        <begin position="268"/>
        <end position="288"/>
    </location>
</feature>
<sequence length="626" mass="69853">MGGAVSTGEDNDELVDNLVDAEYIKSQLVERAFRAVDRANYYLPEHKGSAYKDLAWKHGHLHLSAPCIYSEVMECLDLKPGLSFLNLGSGTGYLSTMVGLILGPYGVNHGIELYDDVVDYAQERLKEFVYKCGHFDGFDFCPPSFVVGNCLQLPSSSNTYDRVYCGASCPPEHENYMKNLIKVGGVLVMPLNDQLVCISRTSETVWSSKSVMSVSFATLISPTQTDDAITVELPDVHILGLQDLCRVSIRGLIRRNIYNEHPDLKTIKRKKPKKAKNMRKKYCRRRPKKMDGLPMSMGMMILNGFDDSDESDIDNEEFEEMTDNSDEQDDSAVDGVSDEDSEEAQGAQSEKSPKTKKNGRRAKTENDEEHTEPRRRRMELKADFADRSLILASRLLDVMHRARAASSNQQGASSSTSAVEELREEDPPTASGQKTCDEYEDLDEDFFKQEGDSDSDMHADKDEVQSPQEKVIQNSVEQANDKDRKQESCMPNTEDFKIPVISSDSESENDDVLASINSNLAARDRKQRCISLTSVDTSTTSGIGSLSEASTLEENMESEVTESPSEKLSPSSSSDGSVQVGRTVDSESDPEAPPQAEDLLKKYMMERIQSLPLPESLKLYLMHYRN</sequence>
<comment type="similarity">
    <text evidence="2">Belongs to the methyltransferase superfamily. L-isoaspartyl/D-aspartyl protein methyltransferase family.</text>
</comment>
<evidence type="ECO:0000256" key="2">
    <source>
        <dbReference type="ARBA" id="ARBA00005369"/>
    </source>
</evidence>
<comment type="subcellular location">
    <subcellularLocation>
        <location evidence="1">Cytoplasm</location>
    </subcellularLocation>
</comment>
<dbReference type="KEGG" id="cvn:111117922"/>
<dbReference type="OrthoDB" id="10257972at2759"/>
<dbReference type="GO" id="GO:0005737">
    <property type="term" value="C:cytoplasm"/>
    <property type="evidence" value="ECO:0007669"/>
    <property type="project" value="UniProtKB-SubCell"/>
</dbReference>
<feature type="compositionally biased region" description="Acidic residues" evidence="4">
    <location>
        <begin position="306"/>
        <end position="343"/>
    </location>
</feature>
<reference evidence="6" key="1">
    <citation type="submission" date="2025-08" db="UniProtKB">
        <authorList>
            <consortium name="RefSeq"/>
        </authorList>
    </citation>
    <scope>IDENTIFICATION</scope>
    <source>
        <tissue evidence="6">Whole sample</tissue>
    </source>
</reference>
<keyword evidence="5" id="KW-1185">Reference proteome</keyword>
<dbReference type="PANTHER" id="PTHR11579:SF9">
    <property type="entry name" value="PROTEIN-L-ISOASPARTATE O-METHYLTRANSFERASE"/>
    <property type="match status" value="1"/>
</dbReference>
<dbReference type="FunFam" id="3.40.50.150:FF:000015">
    <property type="entry name" value="Protein-L-isoaspartate (D-aspartate) O-methyltransferase domain-containing 1"/>
    <property type="match status" value="1"/>
</dbReference>
<feature type="compositionally biased region" description="Polar residues" evidence="4">
    <location>
        <begin position="535"/>
        <end position="553"/>
    </location>
</feature>
<evidence type="ECO:0000313" key="6">
    <source>
        <dbReference type="RefSeq" id="XP_022312866.1"/>
    </source>
</evidence>
<protein>
    <submittedName>
        <fullName evidence="6">Protein-L-isoaspartate O-methyltransferase domain-containing protein 1-like</fullName>
    </submittedName>
</protein>
<dbReference type="PANTHER" id="PTHR11579">
    <property type="entry name" value="PROTEIN-L-ISOASPARTATE O-METHYLTRANSFERASE"/>
    <property type="match status" value="1"/>
</dbReference>
<dbReference type="GeneID" id="111117922"/>
<evidence type="ECO:0000256" key="1">
    <source>
        <dbReference type="ARBA" id="ARBA00004496"/>
    </source>
</evidence>